<comment type="pathway">
    <text evidence="2">Protein modification; protein lipoylation via exogenous pathway; protein N(6)-(lipoyl)lysine from lipoate: step 2/2.</text>
</comment>
<accession>A0ABR4CVG7</accession>
<proteinExistence type="inferred from homology"/>
<evidence type="ECO:0000313" key="6">
    <source>
        <dbReference type="EMBL" id="KAL2073940.1"/>
    </source>
</evidence>
<dbReference type="InterPro" id="IPR004562">
    <property type="entry name" value="LipoylTrfase_LipoateP_Ligase"/>
</dbReference>
<reference evidence="6 7" key="1">
    <citation type="journal article" date="2024" name="Commun. Biol.">
        <title>Comparative genomic analysis of thermophilic fungi reveals convergent evolutionary adaptations and gene losses.</title>
        <authorList>
            <person name="Steindorff A.S."/>
            <person name="Aguilar-Pontes M.V."/>
            <person name="Robinson A.J."/>
            <person name="Andreopoulos B."/>
            <person name="LaButti K."/>
            <person name="Kuo A."/>
            <person name="Mondo S."/>
            <person name="Riley R."/>
            <person name="Otillar R."/>
            <person name="Haridas S."/>
            <person name="Lipzen A."/>
            <person name="Grimwood J."/>
            <person name="Schmutz J."/>
            <person name="Clum A."/>
            <person name="Reid I.D."/>
            <person name="Moisan M.C."/>
            <person name="Butler G."/>
            <person name="Nguyen T.T.M."/>
            <person name="Dewar K."/>
            <person name="Conant G."/>
            <person name="Drula E."/>
            <person name="Henrissat B."/>
            <person name="Hansel C."/>
            <person name="Singer S."/>
            <person name="Hutchinson M.I."/>
            <person name="de Vries R.P."/>
            <person name="Natvig D.O."/>
            <person name="Powell A.J."/>
            <person name="Tsang A."/>
            <person name="Grigoriev I.V."/>
        </authorList>
    </citation>
    <scope>NUCLEOTIDE SEQUENCE [LARGE SCALE GENOMIC DNA]</scope>
    <source>
        <strain evidence="6 7">CBS 494.80</strain>
    </source>
</reference>
<dbReference type="InterPro" id="IPR004143">
    <property type="entry name" value="BPL_LPL_catalytic"/>
</dbReference>
<sequence>MAPSRASAFSCLLRAQLRIPIAGKDVRPFSDFVRAVADPSNKSQVYISRSPNPYLNLSIEHYILQKSPADSTILFLYTNRPSVIIGRNQNPWTEVNLGVLRNGPAAGQEPDHRVQLVRRRSGGGTVYHDTGNVNYSVIMPTSEFDRDKHAEMVVRALRASGVEKVRVNERHDIVVDRTNKEGEEKPLKVSGSAYKLTRLRSLHHGTCLLSGSNIQAMSELLRAPAKPFIKAKGVESVRSSVTQVELKNEEFEAAVKHEFWKMYSHSKTMMVGRAENEIPEIKRGMEELMSEDWIYGQTPPFEFSINGVDKSTMAEAARWQFPQLEQFDFTARNGAIQEPSINLGQGWMITSAMKGQKLHEITEWNTVLAKPFKKSFPGKSRLRVQADLAIPLNRLFGLGAYDASLYSIPSGVPMTSDADLDELTPEE</sequence>
<evidence type="ECO:0000259" key="5">
    <source>
        <dbReference type="PROSITE" id="PS51733"/>
    </source>
</evidence>
<comment type="function">
    <text evidence="1">Catalyzes both the ATP-dependent activation of exogenously supplied lipoate to lipoyl-AMP and the transfer of the activated lipoyl onto the lipoyl domains of lipoate-dependent enzymes.</text>
</comment>
<dbReference type="PROSITE" id="PS51733">
    <property type="entry name" value="BPL_LPL_CATALYTIC"/>
    <property type="match status" value="1"/>
</dbReference>
<organism evidence="6 7">
    <name type="scientific">Oculimacula yallundae</name>
    <dbReference type="NCBI Taxonomy" id="86028"/>
    <lineage>
        <taxon>Eukaryota</taxon>
        <taxon>Fungi</taxon>
        <taxon>Dikarya</taxon>
        <taxon>Ascomycota</taxon>
        <taxon>Pezizomycotina</taxon>
        <taxon>Leotiomycetes</taxon>
        <taxon>Helotiales</taxon>
        <taxon>Ploettnerulaceae</taxon>
        <taxon>Oculimacula</taxon>
    </lineage>
</organism>
<feature type="domain" description="BPL/LPL catalytic" evidence="5">
    <location>
        <begin position="68"/>
        <end position="267"/>
    </location>
</feature>
<name>A0ABR4CVG7_9HELO</name>
<protein>
    <recommendedName>
        <fullName evidence="4">Putative lipoate-protein ligase A</fullName>
    </recommendedName>
</protein>
<evidence type="ECO:0000256" key="4">
    <source>
        <dbReference type="ARBA" id="ARBA00015925"/>
    </source>
</evidence>
<dbReference type="PANTHER" id="PTHR12561">
    <property type="entry name" value="LIPOATE-PROTEIN LIGASE"/>
    <property type="match status" value="1"/>
</dbReference>
<comment type="similarity">
    <text evidence="3">Belongs to the LplA family.</text>
</comment>
<evidence type="ECO:0000256" key="1">
    <source>
        <dbReference type="ARBA" id="ARBA00003253"/>
    </source>
</evidence>
<dbReference type="Pfam" id="PF21948">
    <property type="entry name" value="LplA-B_cat"/>
    <property type="match status" value="1"/>
</dbReference>
<dbReference type="EMBL" id="JAZHXI010000003">
    <property type="protein sequence ID" value="KAL2073940.1"/>
    <property type="molecule type" value="Genomic_DNA"/>
</dbReference>
<dbReference type="InterPro" id="IPR045864">
    <property type="entry name" value="aa-tRNA-synth_II/BPL/LPL"/>
</dbReference>
<evidence type="ECO:0000256" key="3">
    <source>
        <dbReference type="ARBA" id="ARBA00008242"/>
    </source>
</evidence>
<evidence type="ECO:0000313" key="7">
    <source>
        <dbReference type="Proteomes" id="UP001595075"/>
    </source>
</evidence>
<keyword evidence="7" id="KW-1185">Reference proteome</keyword>
<evidence type="ECO:0000256" key="2">
    <source>
        <dbReference type="ARBA" id="ARBA00005085"/>
    </source>
</evidence>
<dbReference type="PANTHER" id="PTHR12561:SF3">
    <property type="entry name" value="LIPOYLTRANSFERASE 1, MITOCHONDRIAL"/>
    <property type="match status" value="1"/>
</dbReference>
<gene>
    <name evidence="6" type="ORF">VTL71DRAFT_11266</name>
</gene>
<dbReference type="SUPFAM" id="SSF55681">
    <property type="entry name" value="Class II aaRS and biotin synthetases"/>
    <property type="match status" value="1"/>
</dbReference>
<comment type="caution">
    <text evidence="6">The sequence shown here is derived from an EMBL/GenBank/DDBJ whole genome shotgun (WGS) entry which is preliminary data.</text>
</comment>
<dbReference type="Proteomes" id="UP001595075">
    <property type="component" value="Unassembled WGS sequence"/>
</dbReference>
<dbReference type="CDD" id="cd16443">
    <property type="entry name" value="LplA"/>
    <property type="match status" value="1"/>
</dbReference>
<dbReference type="Gene3D" id="3.30.930.10">
    <property type="entry name" value="Bira Bifunctional Protein, Domain 2"/>
    <property type="match status" value="1"/>
</dbReference>